<evidence type="ECO:0000256" key="9">
    <source>
        <dbReference type="SAM" id="MobiDB-lite"/>
    </source>
</evidence>
<keyword evidence="5" id="KW-0965">Cell junction</keyword>
<keyword evidence="2" id="KW-0945">Host-virus interaction</keyword>
<keyword evidence="10" id="KW-0812">Transmembrane</keyword>
<evidence type="ECO:0000256" key="3">
    <source>
        <dbReference type="ARBA" id="ARBA00022729"/>
    </source>
</evidence>
<evidence type="ECO:0000256" key="2">
    <source>
        <dbReference type="ARBA" id="ARBA00022581"/>
    </source>
</evidence>
<reference evidence="12 13" key="2">
    <citation type="submission" date="2024-10" db="EMBL/GenBank/DDBJ databases">
        <authorList>
            <person name="Ryan C."/>
        </authorList>
    </citation>
    <scope>NUCLEOTIDE SEQUENCE [LARGE SCALE GENOMIC DNA]</scope>
</reference>
<dbReference type="InterPro" id="IPR002902">
    <property type="entry name" value="GNK2"/>
</dbReference>
<accession>A0ABC9CGY5</accession>
<comment type="similarity">
    <text evidence="8">Belongs to the cysteine-rich repeat secretory protein family. Plasmodesmata-located proteins (PDLD) subfamily.</text>
</comment>
<evidence type="ECO:0000259" key="11">
    <source>
        <dbReference type="PROSITE" id="PS51473"/>
    </source>
</evidence>
<protein>
    <recommendedName>
        <fullName evidence="11">Gnk2-homologous domain-containing protein</fullName>
    </recommendedName>
</protein>
<proteinExistence type="inferred from homology"/>
<sequence length="359" mass="36317">MHKAHKAPQRSANSSKRLAQNTPPENGAAFRRRDGVQESLVQARPHQTITIRKQLSPMHLLISCLAAVLILLLHVPPAASAAPGTFVYAGCSPSRFAPNTAFESNLHSLLSSMSSAASSSGATYNTFTSASAAAADGAGPAPAPSSAACGMYQCHDDLRPGECASCVRDTVARVGAACPNARAASLQSDGCFVRYYGAHLAGAGVVRSDGEDTSVAAYRRCSAGTSGDAGFLSARGAVLAELQQGVGAAAASSGGGYKVSASGPVRGVAQCVGGASASDCDACVSQAVAQLAGTCGAALAADVYMAQCSVRYWANGNYYRSSQGNSGDGVGRTLAIIIGIMAGLALLVVFISFLRKACN</sequence>
<feature type="region of interest" description="Disordered" evidence="9">
    <location>
        <begin position="1"/>
        <end position="32"/>
    </location>
</feature>
<dbReference type="Gene3D" id="3.30.430.20">
    <property type="entry name" value="Gnk2 domain, C-X8-C-X2-C motif"/>
    <property type="match status" value="2"/>
</dbReference>
<dbReference type="GO" id="GO:0005886">
    <property type="term" value="C:plasma membrane"/>
    <property type="evidence" value="ECO:0007669"/>
    <property type="project" value="UniProtKB-SubCell"/>
</dbReference>
<keyword evidence="13" id="KW-1185">Reference proteome</keyword>
<feature type="domain" description="Gnk2-homologous" evidence="11">
    <location>
        <begin position="217"/>
        <end position="317"/>
    </location>
</feature>
<keyword evidence="6" id="KW-1015">Disulfide bond</keyword>
<evidence type="ECO:0000256" key="1">
    <source>
        <dbReference type="ARBA" id="ARBA00004251"/>
    </source>
</evidence>
<reference evidence="13" key="1">
    <citation type="submission" date="2024-06" db="EMBL/GenBank/DDBJ databases">
        <authorList>
            <person name="Ryan C."/>
        </authorList>
    </citation>
    <scope>NUCLEOTIDE SEQUENCE [LARGE SCALE GENOMIC DNA]</scope>
</reference>
<dbReference type="Proteomes" id="UP001497457">
    <property type="component" value="Chromosome 3rd"/>
</dbReference>
<feature type="transmembrane region" description="Helical" evidence="10">
    <location>
        <begin position="334"/>
        <end position="354"/>
    </location>
</feature>
<evidence type="ECO:0000256" key="5">
    <source>
        <dbReference type="ARBA" id="ARBA00022949"/>
    </source>
</evidence>
<evidence type="ECO:0000256" key="10">
    <source>
        <dbReference type="SAM" id="Phobius"/>
    </source>
</evidence>
<keyword evidence="10" id="KW-1133">Transmembrane helix</keyword>
<feature type="compositionally biased region" description="Polar residues" evidence="9">
    <location>
        <begin position="10"/>
        <end position="24"/>
    </location>
</feature>
<dbReference type="GO" id="GO:0009506">
    <property type="term" value="C:plasmodesma"/>
    <property type="evidence" value="ECO:0007669"/>
    <property type="project" value="UniProtKB-SubCell"/>
</dbReference>
<evidence type="ECO:0000256" key="4">
    <source>
        <dbReference type="ARBA" id="ARBA00022737"/>
    </source>
</evidence>
<evidence type="ECO:0000313" key="12">
    <source>
        <dbReference type="EMBL" id="CAL5020620.1"/>
    </source>
</evidence>
<dbReference type="CDD" id="cd23509">
    <property type="entry name" value="Gnk2-like"/>
    <property type="match status" value="2"/>
</dbReference>
<dbReference type="EMBL" id="OZ075113">
    <property type="protein sequence ID" value="CAL5020620.1"/>
    <property type="molecule type" value="Genomic_DNA"/>
</dbReference>
<comment type="subcellular location">
    <subcellularLocation>
        <location evidence="7">Cell junction</location>
        <location evidence="7">Plasmodesma</location>
    </subcellularLocation>
    <subcellularLocation>
        <location evidence="1">Cell membrane</location>
        <topology evidence="1">Single-pass type I membrane protein</topology>
    </subcellularLocation>
</comment>
<dbReference type="AlphaFoldDB" id="A0ABC9CGY5"/>
<dbReference type="PANTHER" id="PTHR32080">
    <property type="entry name" value="ANTIFUNGAL PROTEIN GINKBILOBIN-2-LIKE"/>
    <property type="match status" value="1"/>
</dbReference>
<evidence type="ECO:0000256" key="6">
    <source>
        <dbReference type="ARBA" id="ARBA00023157"/>
    </source>
</evidence>
<dbReference type="PANTHER" id="PTHR32080:SF7">
    <property type="entry name" value="OS02G0643900 PROTEIN"/>
    <property type="match status" value="1"/>
</dbReference>
<evidence type="ECO:0000256" key="8">
    <source>
        <dbReference type="ARBA" id="ARBA00038393"/>
    </source>
</evidence>
<dbReference type="InterPro" id="IPR051378">
    <property type="entry name" value="Cell2Cell_Antifungal"/>
</dbReference>
<dbReference type="InterPro" id="IPR038408">
    <property type="entry name" value="GNK2_sf"/>
</dbReference>
<dbReference type="Pfam" id="PF01657">
    <property type="entry name" value="Stress-antifung"/>
    <property type="match status" value="2"/>
</dbReference>
<organism evidence="12 13">
    <name type="scientific">Urochloa decumbens</name>
    <dbReference type="NCBI Taxonomy" id="240449"/>
    <lineage>
        <taxon>Eukaryota</taxon>
        <taxon>Viridiplantae</taxon>
        <taxon>Streptophyta</taxon>
        <taxon>Embryophyta</taxon>
        <taxon>Tracheophyta</taxon>
        <taxon>Spermatophyta</taxon>
        <taxon>Magnoliopsida</taxon>
        <taxon>Liliopsida</taxon>
        <taxon>Poales</taxon>
        <taxon>Poaceae</taxon>
        <taxon>PACMAD clade</taxon>
        <taxon>Panicoideae</taxon>
        <taxon>Panicodae</taxon>
        <taxon>Paniceae</taxon>
        <taxon>Melinidinae</taxon>
        <taxon>Urochloa</taxon>
    </lineage>
</organism>
<gene>
    <name evidence="12" type="ORF">URODEC1_LOCUS75489</name>
</gene>
<keyword evidence="4" id="KW-0677">Repeat</keyword>
<dbReference type="PROSITE" id="PS51473">
    <property type="entry name" value="GNK2"/>
    <property type="match status" value="2"/>
</dbReference>
<evidence type="ECO:0000256" key="7">
    <source>
        <dbReference type="ARBA" id="ARBA00024184"/>
    </source>
</evidence>
<evidence type="ECO:0000313" key="13">
    <source>
        <dbReference type="Proteomes" id="UP001497457"/>
    </source>
</evidence>
<keyword evidence="10" id="KW-0472">Membrane</keyword>
<feature type="transmembrane region" description="Helical" evidence="10">
    <location>
        <begin position="58"/>
        <end position="75"/>
    </location>
</feature>
<name>A0ABC9CGY5_9POAL</name>
<feature type="domain" description="Gnk2-homologous" evidence="11">
    <location>
        <begin position="84"/>
        <end position="200"/>
    </location>
</feature>
<keyword evidence="3" id="KW-0732">Signal</keyword>